<reference evidence="1" key="1">
    <citation type="submission" date="2022-04" db="EMBL/GenBank/DDBJ databases">
        <title>Genome of the entomopathogenic fungus Entomophthora muscae.</title>
        <authorList>
            <person name="Elya C."/>
            <person name="Lovett B.R."/>
            <person name="Lee E."/>
            <person name="Macias A.M."/>
            <person name="Hajek A.E."/>
            <person name="De Bivort B.L."/>
            <person name="Kasson M.T."/>
            <person name="De Fine Licht H.H."/>
            <person name="Stajich J.E."/>
        </authorList>
    </citation>
    <scope>NUCLEOTIDE SEQUENCE</scope>
    <source>
        <strain evidence="1">Berkeley</strain>
    </source>
</reference>
<protein>
    <submittedName>
        <fullName evidence="1">Uncharacterized protein</fullName>
    </submittedName>
</protein>
<sequence>MVTFRFSLLNSHFYIPTVNFATVALTTGAVSPLVIHFSSTFSDPLPPPIQESTLPEITSPPIEEDIANKPIIPTVLNLGNGPCLVAYPMGTPNLEQVMLLALGIAREGAIPRLQLQFSWAEYYKLIVAPQFP</sequence>
<dbReference type="EMBL" id="QTSX02003071">
    <property type="protein sequence ID" value="KAJ9071993.1"/>
    <property type="molecule type" value="Genomic_DNA"/>
</dbReference>
<organism evidence="1 2">
    <name type="scientific">Entomophthora muscae</name>
    <dbReference type="NCBI Taxonomy" id="34485"/>
    <lineage>
        <taxon>Eukaryota</taxon>
        <taxon>Fungi</taxon>
        <taxon>Fungi incertae sedis</taxon>
        <taxon>Zoopagomycota</taxon>
        <taxon>Entomophthoromycotina</taxon>
        <taxon>Entomophthoromycetes</taxon>
        <taxon>Entomophthorales</taxon>
        <taxon>Entomophthoraceae</taxon>
        <taxon>Entomophthora</taxon>
    </lineage>
</organism>
<comment type="caution">
    <text evidence="1">The sequence shown here is derived from an EMBL/GenBank/DDBJ whole genome shotgun (WGS) entry which is preliminary data.</text>
</comment>
<proteinExistence type="predicted"/>
<dbReference type="Proteomes" id="UP001165960">
    <property type="component" value="Unassembled WGS sequence"/>
</dbReference>
<keyword evidence="2" id="KW-1185">Reference proteome</keyword>
<gene>
    <name evidence="1" type="ORF">DSO57_1031745</name>
</gene>
<evidence type="ECO:0000313" key="2">
    <source>
        <dbReference type="Proteomes" id="UP001165960"/>
    </source>
</evidence>
<accession>A0ACC2TBC7</accession>
<name>A0ACC2TBC7_9FUNG</name>
<evidence type="ECO:0000313" key="1">
    <source>
        <dbReference type="EMBL" id="KAJ9071993.1"/>
    </source>
</evidence>